<name>T0ZNI3_9ZZZZ</name>
<reference evidence="1" key="1">
    <citation type="submission" date="2013-08" db="EMBL/GenBank/DDBJ databases">
        <authorList>
            <person name="Mendez C."/>
            <person name="Richter M."/>
            <person name="Ferrer M."/>
            <person name="Sanchez J."/>
        </authorList>
    </citation>
    <scope>NUCLEOTIDE SEQUENCE</scope>
</reference>
<feature type="non-terminal residue" evidence="1">
    <location>
        <position position="1"/>
    </location>
</feature>
<comment type="caution">
    <text evidence="1">The sequence shown here is derived from an EMBL/GenBank/DDBJ whole genome shotgun (WGS) entry which is preliminary data.</text>
</comment>
<reference evidence="1" key="2">
    <citation type="journal article" date="2014" name="ISME J.">
        <title>Microbial stratification in low pH oxic and suboxic macroscopic growths along an acid mine drainage.</title>
        <authorList>
            <person name="Mendez-Garcia C."/>
            <person name="Mesa V."/>
            <person name="Sprenger R.R."/>
            <person name="Richter M."/>
            <person name="Diez M.S."/>
            <person name="Solano J."/>
            <person name="Bargiela R."/>
            <person name="Golyshina O.V."/>
            <person name="Manteca A."/>
            <person name="Ramos J.L."/>
            <person name="Gallego J.R."/>
            <person name="Llorente I."/>
            <person name="Martins Dos Santos V.A."/>
            <person name="Jensen O.N."/>
            <person name="Pelaez A.I."/>
            <person name="Sanchez J."/>
            <person name="Ferrer M."/>
        </authorList>
    </citation>
    <scope>NUCLEOTIDE SEQUENCE</scope>
</reference>
<evidence type="ECO:0000313" key="1">
    <source>
        <dbReference type="EMBL" id="EQD46233.1"/>
    </source>
</evidence>
<gene>
    <name evidence="1" type="ORF">B1A_14686</name>
</gene>
<dbReference type="EMBL" id="AUZX01010787">
    <property type="protein sequence ID" value="EQD46233.1"/>
    <property type="molecule type" value="Genomic_DNA"/>
</dbReference>
<sequence>TERAVRGEIRVRKTDGIYRANLRGDSIHLRAQVKAAASGLSQGIFAADSGKKKLIETRRVIEQGWLAVHELLRSNHQGEFAEHVRRFVDQMPPVQTEKEQIASALGAQARRFRAREPRPTR</sequence>
<dbReference type="AlphaFoldDB" id="T0ZNI3"/>
<protein>
    <submittedName>
        <fullName evidence="1">Uncharacterized protein</fullName>
    </submittedName>
</protein>
<organism evidence="1">
    <name type="scientific">mine drainage metagenome</name>
    <dbReference type="NCBI Taxonomy" id="410659"/>
    <lineage>
        <taxon>unclassified sequences</taxon>
        <taxon>metagenomes</taxon>
        <taxon>ecological metagenomes</taxon>
    </lineage>
</organism>
<accession>T0ZNI3</accession>
<proteinExistence type="predicted"/>